<dbReference type="GO" id="GO:0005886">
    <property type="term" value="C:plasma membrane"/>
    <property type="evidence" value="ECO:0007669"/>
    <property type="project" value="UniProtKB-SubCell"/>
</dbReference>
<dbReference type="AlphaFoldDB" id="A0A858BSZ1"/>
<keyword evidence="2" id="KW-1003">Cell membrane</keyword>
<reference evidence="10 11" key="1">
    <citation type="submission" date="2020-02" db="EMBL/GenBank/DDBJ databases">
        <authorList>
            <person name="Kim Y.B."/>
            <person name="Roh S.W."/>
        </authorList>
    </citation>
    <scope>NUCLEOTIDE SEQUENCE [LARGE SCALE GENOMIC DNA]</scope>
    <source>
        <strain evidence="10 11">DSM 103574</strain>
    </source>
</reference>
<comment type="subcellular location">
    <subcellularLocation>
        <location evidence="1">Cell membrane</location>
        <topology evidence="1">Multi-pass membrane protein</topology>
    </subcellularLocation>
</comment>
<dbReference type="InterPro" id="IPR003838">
    <property type="entry name" value="ABC3_permease_C"/>
</dbReference>
<feature type="domain" description="ABC3 transporter permease C-terminal" evidence="8">
    <location>
        <begin position="311"/>
        <end position="438"/>
    </location>
</feature>
<feature type="transmembrane region" description="Helical" evidence="7">
    <location>
        <begin position="307"/>
        <end position="332"/>
    </location>
</feature>
<organism evidence="10 11">
    <name type="scientific">Aminipila butyrica</name>
    <dbReference type="NCBI Taxonomy" id="433296"/>
    <lineage>
        <taxon>Bacteria</taxon>
        <taxon>Bacillati</taxon>
        <taxon>Bacillota</taxon>
        <taxon>Clostridia</taxon>
        <taxon>Peptostreptococcales</taxon>
        <taxon>Anaerovoracaceae</taxon>
        <taxon>Aminipila</taxon>
    </lineage>
</organism>
<dbReference type="Pfam" id="PF12704">
    <property type="entry name" value="MacB_PCD"/>
    <property type="match status" value="1"/>
</dbReference>
<dbReference type="Pfam" id="PF02687">
    <property type="entry name" value="FtsX"/>
    <property type="match status" value="1"/>
</dbReference>
<evidence type="ECO:0000256" key="5">
    <source>
        <dbReference type="ARBA" id="ARBA00023136"/>
    </source>
</evidence>
<accession>A0A858BSZ1</accession>
<keyword evidence="3 7" id="KW-0812">Transmembrane</keyword>
<evidence type="ECO:0000256" key="7">
    <source>
        <dbReference type="SAM" id="Phobius"/>
    </source>
</evidence>
<keyword evidence="11" id="KW-1185">Reference proteome</keyword>
<feature type="transmembrane region" description="Helical" evidence="7">
    <location>
        <begin position="21"/>
        <end position="45"/>
    </location>
</feature>
<dbReference type="InterPro" id="IPR050250">
    <property type="entry name" value="Macrolide_Exporter_MacB"/>
</dbReference>
<evidence type="ECO:0000259" key="8">
    <source>
        <dbReference type="Pfam" id="PF02687"/>
    </source>
</evidence>
<dbReference type="GO" id="GO:0022857">
    <property type="term" value="F:transmembrane transporter activity"/>
    <property type="evidence" value="ECO:0007669"/>
    <property type="project" value="TreeGrafter"/>
</dbReference>
<dbReference type="PANTHER" id="PTHR30572:SF4">
    <property type="entry name" value="ABC TRANSPORTER PERMEASE YTRF"/>
    <property type="match status" value="1"/>
</dbReference>
<dbReference type="KEGG" id="abut:Ami103574_02220"/>
<gene>
    <name evidence="10" type="ORF">Ami103574_02220</name>
</gene>
<sequence>MSNRDLIDLCLRNLLRRRTRTLLAVVGVVVGTCAIVVMMSIGFGLTDSYQEQIESYGNLHMITVTSMGDSQMLQQMKDAKGVITDKSLAEIEKMEGVGAVTPVISEYMTIGIGKKVTQTRIVGIRTEVLEKFNYKVLDGGRLLNVSDKYDLLFGNQVPSWFQDPNSDQWSSDSIDVMSAKKIILTGDDSYGQKKKSGGGEDEEDKIVYKEYETRAVGVLENPDDDSAYEVYMNITALEQITKELKKARKESTFSSGTKTYDEALIYVTDINDSADISNELRAQGYQTSSPSDWLESMKETAKMIQGILGGIGGISLLVAALGITNTMIMSIYERTKEIGVMKVIGANLRDIRKMFLLEAGMIGFIGGLMGLIFSLIVSLLMNTVLKDIISIALGSFGGGYGSSISRIPLWLAAAAVAFATGIGLMAGYYPAKRAMNLSALESLKNE</sequence>
<dbReference type="InterPro" id="IPR025857">
    <property type="entry name" value="MacB_PCD"/>
</dbReference>
<dbReference type="RefSeq" id="WP_163065118.1">
    <property type="nucleotide sequence ID" value="NZ_CP048649.1"/>
</dbReference>
<feature type="domain" description="MacB-like periplasmic core" evidence="9">
    <location>
        <begin position="21"/>
        <end position="146"/>
    </location>
</feature>
<evidence type="ECO:0000256" key="1">
    <source>
        <dbReference type="ARBA" id="ARBA00004651"/>
    </source>
</evidence>
<evidence type="ECO:0000256" key="4">
    <source>
        <dbReference type="ARBA" id="ARBA00022989"/>
    </source>
</evidence>
<feature type="transmembrane region" description="Helical" evidence="7">
    <location>
        <begin position="407"/>
        <end position="429"/>
    </location>
</feature>
<feature type="transmembrane region" description="Helical" evidence="7">
    <location>
        <begin position="355"/>
        <end position="380"/>
    </location>
</feature>
<evidence type="ECO:0000313" key="10">
    <source>
        <dbReference type="EMBL" id="QIB68198.1"/>
    </source>
</evidence>
<comment type="similarity">
    <text evidence="6">Belongs to the ABC-4 integral membrane protein family.</text>
</comment>
<evidence type="ECO:0000256" key="3">
    <source>
        <dbReference type="ARBA" id="ARBA00022692"/>
    </source>
</evidence>
<evidence type="ECO:0000259" key="9">
    <source>
        <dbReference type="Pfam" id="PF12704"/>
    </source>
</evidence>
<name>A0A858BSZ1_9FIRM</name>
<proteinExistence type="inferred from homology"/>
<dbReference type="Proteomes" id="UP000466848">
    <property type="component" value="Chromosome"/>
</dbReference>
<protein>
    <submittedName>
        <fullName evidence="10">ABC transporter permease</fullName>
    </submittedName>
</protein>
<keyword evidence="5 7" id="KW-0472">Membrane</keyword>
<keyword evidence="4 7" id="KW-1133">Transmembrane helix</keyword>
<evidence type="ECO:0000313" key="11">
    <source>
        <dbReference type="Proteomes" id="UP000466848"/>
    </source>
</evidence>
<evidence type="ECO:0000256" key="6">
    <source>
        <dbReference type="ARBA" id="ARBA00038076"/>
    </source>
</evidence>
<evidence type="ECO:0000256" key="2">
    <source>
        <dbReference type="ARBA" id="ARBA00022475"/>
    </source>
</evidence>
<dbReference type="PANTHER" id="PTHR30572">
    <property type="entry name" value="MEMBRANE COMPONENT OF TRANSPORTER-RELATED"/>
    <property type="match status" value="1"/>
</dbReference>
<dbReference type="EMBL" id="CP048649">
    <property type="protein sequence ID" value="QIB68198.1"/>
    <property type="molecule type" value="Genomic_DNA"/>
</dbReference>